<keyword evidence="1" id="KW-0472">Membrane</keyword>
<feature type="transmembrane region" description="Helical" evidence="1">
    <location>
        <begin position="21"/>
        <end position="42"/>
    </location>
</feature>
<feature type="transmembrane region" description="Helical" evidence="1">
    <location>
        <begin position="109"/>
        <end position="127"/>
    </location>
</feature>
<sequence length="461" mass="48578">MRAPDRLLRDLRERPSTSDRATDLYIAVLAVLVFVVPLARWATLQLAPAMAWNVSPMHVALVTGALGVAAVGAGRTRGPVAPSAPYIDWVVSGPDELARVLRPFWRRSLAGVTALAVVAGLVVVASRDTWPDPVAAVVLAVVVIAFGLLLAVAWLAGQSRLALPAVVLVLLAAVAGWPIHDAWTALATAPRWWVMVVPVIAVVAMLSVRRVVVVLPPSRLRTQALRWSQVENFAITADLASAADVLRGRTRRGRRWRPAFGAPILVRRDVVGLLRSPGRAAAGVGLAFLSGLLLGPAHTAPTPIIAIVAVALSYAAACYLSDGLRFTAANRSRPPVFGFTPARTALQHLVVPTVLLVVVMSGAAAAGGASAAGCGLALLALACRAASAFKGLLPIEYLTPIMTPVGEMSSLRVLFWVADAFLVCMLVGATILFQADLWTGTGLLLLAAVLVGFWARSRWAR</sequence>
<keyword evidence="3" id="KW-1185">Reference proteome</keyword>
<feature type="transmembrane region" description="Helical" evidence="1">
    <location>
        <begin position="54"/>
        <end position="73"/>
    </location>
</feature>
<dbReference type="EMBL" id="RDBF01000001">
    <property type="protein sequence ID" value="RLV57203.1"/>
    <property type="molecule type" value="Genomic_DNA"/>
</dbReference>
<feature type="transmembrane region" description="Helical" evidence="1">
    <location>
        <begin position="133"/>
        <end position="154"/>
    </location>
</feature>
<dbReference type="OrthoDB" id="3745421at2"/>
<feature type="transmembrane region" description="Helical" evidence="1">
    <location>
        <begin position="304"/>
        <end position="324"/>
    </location>
</feature>
<keyword evidence="1" id="KW-1133">Transmembrane helix</keyword>
<name>A0A3L8PRD8_9ACTN</name>
<proteinExistence type="predicted"/>
<dbReference type="RefSeq" id="WP_121792612.1">
    <property type="nucleotide sequence ID" value="NZ_RDBF01000001.1"/>
</dbReference>
<evidence type="ECO:0000313" key="3">
    <source>
        <dbReference type="Proteomes" id="UP000282515"/>
    </source>
</evidence>
<feature type="transmembrane region" description="Helical" evidence="1">
    <location>
        <begin position="437"/>
        <end position="455"/>
    </location>
</feature>
<dbReference type="Proteomes" id="UP000282515">
    <property type="component" value="Unassembled WGS sequence"/>
</dbReference>
<feature type="transmembrane region" description="Helical" evidence="1">
    <location>
        <begin position="370"/>
        <end position="393"/>
    </location>
</feature>
<feature type="transmembrane region" description="Helical" evidence="1">
    <location>
        <begin position="192"/>
        <end position="212"/>
    </location>
</feature>
<gene>
    <name evidence="2" type="ORF">D9V41_00680</name>
</gene>
<protein>
    <submittedName>
        <fullName evidence="2">Uncharacterized protein</fullName>
    </submittedName>
</protein>
<reference evidence="2 3" key="1">
    <citation type="submission" date="2018-10" db="EMBL/GenBank/DDBJ databases">
        <title>Aeromicrobium sp. 9W16Y-2 whole genome shotgun sequence.</title>
        <authorList>
            <person name="Li F."/>
        </authorList>
    </citation>
    <scope>NUCLEOTIDE SEQUENCE [LARGE SCALE GENOMIC DNA]</scope>
    <source>
        <strain evidence="2 3">9W16Y-2</strain>
    </source>
</reference>
<feature type="transmembrane region" description="Helical" evidence="1">
    <location>
        <begin position="413"/>
        <end position="431"/>
    </location>
</feature>
<keyword evidence="1" id="KW-0812">Transmembrane</keyword>
<evidence type="ECO:0000256" key="1">
    <source>
        <dbReference type="SAM" id="Phobius"/>
    </source>
</evidence>
<feature type="transmembrane region" description="Helical" evidence="1">
    <location>
        <begin position="161"/>
        <end position="180"/>
    </location>
</feature>
<organism evidence="2 3">
    <name type="scientific">Aeromicrobium phragmitis</name>
    <dbReference type="NCBI Taxonomy" id="2478914"/>
    <lineage>
        <taxon>Bacteria</taxon>
        <taxon>Bacillati</taxon>
        <taxon>Actinomycetota</taxon>
        <taxon>Actinomycetes</taxon>
        <taxon>Propionibacteriales</taxon>
        <taxon>Nocardioidaceae</taxon>
        <taxon>Aeromicrobium</taxon>
    </lineage>
</organism>
<accession>A0A3L8PRD8</accession>
<dbReference type="AlphaFoldDB" id="A0A3L8PRD8"/>
<evidence type="ECO:0000313" key="2">
    <source>
        <dbReference type="EMBL" id="RLV57203.1"/>
    </source>
</evidence>
<feature type="transmembrane region" description="Helical" evidence="1">
    <location>
        <begin position="345"/>
        <end position="364"/>
    </location>
</feature>
<comment type="caution">
    <text evidence="2">The sequence shown here is derived from an EMBL/GenBank/DDBJ whole genome shotgun (WGS) entry which is preliminary data.</text>
</comment>
<feature type="transmembrane region" description="Helical" evidence="1">
    <location>
        <begin position="280"/>
        <end position="298"/>
    </location>
</feature>